<protein>
    <submittedName>
        <fullName evidence="4">Uncharacterized protein</fullName>
    </submittedName>
</protein>
<keyword evidence="1" id="KW-0540">Nuclease</keyword>
<dbReference type="Proteomes" id="UP000298218">
    <property type="component" value="Unassembled WGS sequence"/>
</dbReference>
<keyword evidence="2" id="KW-0378">Hydrolase</keyword>
<dbReference type="Pfam" id="PF00929">
    <property type="entry name" value="RNase_T"/>
    <property type="match status" value="1"/>
</dbReference>
<dbReference type="AlphaFoldDB" id="A0A4Y8KNS8"/>
<dbReference type="GO" id="GO:0008408">
    <property type="term" value="F:3'-5' exonuclease activity"/>
    <property type="evidence" value="ECO:0007669"/>
    <property type="project" value="TreeGrafter"/>
</dbReference>
<organism evidence="4 5">
    <name type="scientific">Cryobacterium psychrophilum</name>
    <dbReference type="NCBI Taxonomy" id="41988"/>
    <lineage>
        <taxon>Bacteria</taxon>
        <taxon>Bacillati</taxon>
        <taxon>Actinomycetota</taxon>
        <taxon>Actinomycetes</taxon>
        <taxon>Micrococcales</taxon>
        <taxon>Microbacteriaceae</taxon>
        <taxon>Cryobacterium</taxon>
    </lineage>
</organism>
<dbReference type="PANTHER" id="PTHR30231:SF4">
    <property type="entry name" value="PROTEIN NEN2"/>
    <property type="match status" value="1"/>
</dbReference>
<dbReference type="Gene3D" id="3.40.50.10190">
    <property type="entry name" value="BRCT domain"/>
    <property type="match status" value="1"/>
</dbReference>
<dbReference type="SMART" id="SM00479">
    <property type="entry name" value="EXOIII"/>
    <property type="match status" value="1"/>
</dbReference>
<dbReference type="GO" id="GO:0005829">
    <property type="term" value="C:cytosol"/>
    <property type="evidence" value="ECO:0007669"/>
    <property type="project" value="TreeGrafter"/>
</dbReference>
<dbReference type="InterPro" id="IPR012337">
    <property type="entry name" value="RNaseH-like_sf"/>
</dbReference>
<comment type="caution">
    <text evidence="4">The sequence shown here is derived from an EMBL/GenBank/DDBJ whole genome shotgun (WGS) entry which is preliminary data.</text>
</comment>
<dbReference type="EMBL" id="SOHQ01000019">
    <property type="protein sequence ID" value="TFD79962.1"/>
    <property type="molecule type" value="Genomic_DNA"/>
</dbReference>
<dbReference type="InterPro" id="IPR013520">
    <property type="entry name" value="Ribonucl_H"/>
</dbReference>
<dbReference type="SUPFAM" id="SSF53098">
    <property type="entry name" value="Ribonuclease H-like"/>
    <property type="match status" value="1"/>
</dbReference>
<gene>
    <name evidence="4" type="ORF">E3T53_06050</name>
</gene>
<evidence type="ECO:0000256" key="3">
    <source>
        <dbReference type="ARBA" id="ARBA00022839"/>
    </source>
</evidence>
<dbReference type="InterPro" id="IPR036420">
    <property type="entry name" value="BRCT_dom_sf"/>
</dbReference>
<evidence type="ECO:0000256" key="1">
    <source>
        <dbReference type="ARBA" id="ARBA00022722"/>
    </source>
</evidence>
<accession>A0A4Y8KNS8</accession>
<dbReference type="CDD" id="cd06127">
    <property type="entry name" value="DEDDh"/>
    <property type="match status" value="1"/>
</dbReference>
<name>A0A4Y8KNS8_9MICO</name>
<evidence type="ECO:0000313" key="4">
    <source>
        <dbReference type="EMBL" id="TFD79962.1"/>
    </source>
</evidence>
<dbReference type="InterPro" id="IPR036397">
    <property type="entry name" value="RNaseH_sf"/>
</dbReference>
<dbReference type="Gene3D" id="3.30.420.10">
    <property type="entry name" value="Ribonuclease H-like superfamily/Ribonuclease H"/>
    <property type="match status" value="2"/>
</dbReference>
<dbReference type="PANTHER" id="PTHR30231">
    <property type="entry name" value="DNA POLYMERASE III SUBUNIT EPSILON"/>
    <property type="match status" value="1"/>
</dbReference>
<sequence>MPQRGFAVLDIETTGLSPYRSDRVVEIAVVNADAAGNITGRWHTMVGAPEYPAFELIASRLVELLSGRVLVCHNAQFATSFLMSEFQRMSYRPRRGMEAVCTMQLAREFLPGAGRSLADCCAAFDIEVASGHGALLKAVATAQLLAAYVQSDPGLPAWQMALDRAAATPWAPLGSARSGWVPRLPGTELSLPSFLERTAARLPNYPGPDGHLDYLALLDLCLINDRLDRGDLRVLTQLAEMSGISATECADLNSAYVEDLARVARLAGTLGAEEREELLGVATMLGVAAELVTAVVDPLPSAGLPEGREAPQPETVSLNQGDIVVLTGDLARSRSDWNRELCARGFTVAPAITMRTRLLVVANPSATTGKSAKAVDYGIPMVSEFGLRSLIGVR</sequence>
<dbReference type="GO" id="GO:0003676">
    <property type="term" value="F:nucleic acid binding"/>
    <property type="evidence" value="ECO:0007669"/>
    <property type="project" value="InterPro"/>
</dbReference>
<proteinExistence type="predicted"/>
<keyword evidence="3" id="KW-0269">Exonuclease</keyword>
<reference evidence="4 5" key="1">
    <citation type="submission" date="2019-03" db="EMBL/GenBank/DDBJ databases">
        <title>Genomics of glacier-inhabiting Cryobacterium strains.</title>
        <authorList>
            <person name="Liu Q."/>
            <person name="Xin Y.-H."/>
        </authorList>
    </citation>
    <scope>NUCLEOTIDE SEQUENCE [LARGE SCALE GENOMIC DNA]</scope>
    <source>
        <strain evidence="4 5">CGMCC 1.4292</strain>
    </source>
</reference>
<evidence type="ECO:0000313" key="5">
    <source>
        <dbReference type="Proteomes" id="UP000298218"/>
    </source>
</evidence>
<dbReference type="RefSeq" id="WP_134172258.1">
    <property type="nucleotide sequence ID" value="NZ_SODI01000001.1"/>
</dbReference>
<keyword evidence="5" id="KW-1185">Reference proteome</keyword>
<dbReference type="SUPFAM" id="SSF52113">
    <property type="entry name" value="BRCT domain"/>
    <property type="match status" value="1"/>
</dbReference>
<evidence type="ECO:0000256" key="2">
    <source>
        <dbReference type="ARBA" id="ARBA00022801"/>
    </source>
</evidence>
<dbReference type="OrthoDB" id="190275at2"/>